<dbReference type="Proteomes" id="UP001153076">
    <property type="component" value="Unassembled WGS sequence"/>
</dbReference>
<dbReference type="PANTHER" id="PTHR45621">
    <property type="entry name" value="OS01G0588500 PROTEIN-RELATED"/>
    <property type="match status" value="1"/>
</dbReference>
<dbReference type="GO" id="GO:0004672">
    <property type="term" value="F:protein kinase activity"/>
    <property type="evidence" value="ECO:0007669"/>
    <property type="project" value="InterPro"/>
</dbReference>
<dbReference type="InterPro" id="IPR011009">
    <property type="entry name" value="Kinase-like_dom_sf"/>
</dbReference>
<gene>
    <name evidence="2" type="ORF">Cgig2_011285</name>
</gene>
<feature type="domain" description="Protein kinase" evidence="1">
    <location>
        <begin position="126"/>
        <end position="357"/>
    </location>
</feature>
<sequence length="357" mass="39244">MGIALDQALIKRGQDTSQVRVGIIVENTFDLMDQWSAMETEIPKFIGCPEWSSEVHLRSAGLGVWEPSAVPFADYPLAFRVSLCCFFKSVRRWRDKVFSVMDLGCSTISVTAGEFRGGFPVAREFFGHRNLDGNSPIGPRRCCRRTTFAGHWWANQTPSSHGYLPSLSSFSLFRATQVHEPSWPVKSGCREWPSESYLKSGGLWVFGSRRSPVLSGVGSPAFSVAAGQLAGFFRSLANFPAAGTSSESFQLFSSGLNLLWLFLMHTEAAVPLPWSTRMMIALGAAKGLAFLHNAERPVIYRDFKTSNILLDTDYTAKLSDFGLAKAGPQGDETHVSTRVMGTYGYAAPEYVMTGSTN</sequence>
<keyword evidence="3" id="KW-1185">Reference proteome</keyword>
<dbReference type="SUPFAM" id="SSF56112">
    <property type="entry name" value="Protein kinase-like (PK-like)"/>
    <property type="match status" value="1"/>
</dbReference>
<dbReference type="PROSITE" id="PS00108">
    <property type="entry name" value="PROTEIN_KINASE_ST"/>
    <property type="match status" value="1"/>
</dbReference>
<dbReference type="EMBL" id="JAKOGI010001355">
    <property type="protein sequence ID" value="KAJ8426068.1"/>
    <property type="molecule type" value="Genomic_DNA"/>
</dbReference>
<dbReference type="OrthoDB" id="1741172at2759"/>
<dbReference type="Gene3D" id="1.10.510.10">
    <property type="entry name" value="Transferase(Phosphotransferase) domain 1"/>
    <property type="match status" value="1"/>
</dbReference>
<dbReference type="GO" id="GO:0005524">
    <property type="term" value="F:ATP binding"/>
    <property type="evidence" value="ECO:0007669"/>
    <property type="project" value="InterPro"/>
</dbReference>
<evidence type="ECO:0000259" key="1">
    <source>
        <dbReference type="PROSITE" id="PS50011"/>
    </source>
</evidence>
<accession>A0A9Q1GX10</accession>
<name>A0A9Q1GX10_9CARY</name>
<dbReference type="PROSITE" id="PS50011">
    <property type="entry name" value="PROTEIN_KINASE_DOM"/>
    <property type="match status" value="1"/>
</dbReference>
<dbReference type="InterPro" id="IPR008271">
    <property type="entry name" value="Ser/Thr_kinase_AS"/>
</dbReference>
<comment type="caution">
    <text evidence="2">The sequence shown here is derived from an EMBL/GenBank/DDBJ whole genome shotgun (WGS) entry which is preliminary data.</text>
</comment>
<protein>
    <recommendedName>
        <fullName evidence="1">Protein kinase domain-containing protein</fullName>
    </recommendedName>
</protein>
<evidence type="ECO:0000313" key="2">
    <source>
        <dbReference type="EMBL" id="KAJ8426068.1"/>
    </source>
</evidence>
<dbReference type="Pfam" id="PF00069">
    <property type="entry name" value="Pkinase"/>
    <property type="match status" value="1"/>
</dbReference>
<proteinExistence type="predicted"/>
<dbReference type="AlphaFoldDB" id="A0A9Q1GX10"/>
<evidence type="ECO:0000313" key="3">
    <source>
        <dbReference type="Proteomes" id="UP001153076"/>
    </source>
</evidence>
<reference evidence="2" key="1">
    <citation type="submission" date="2022-04" db="EMBL/GenBank/DDBJ databases">
        <title>Carnegiea gigantea Genome sequencing and assembly v2.</title>
        <authorList>
            <person name="Copetti D."/>
            <person name="Sanderson M.J."/>
            <person name="Burquez A."/>
            <person name="Wojciechowski M.F."/>
        </authorList>
    </citation>
    <scope>NUCLEOTIDE SEQUENCE</scope>
    <source>
        <strain evidence="2">SGP5-SGP5p</strain>
        <tissue evidence="2">Aerial part</tissue>
    </source>
</reference>
<dbReference type="InterPro" id="IPR000719">
    <property type="entry name" value="Prot_kinase_dom"/>
</dbReference>
<organism evidence="2 3">
    <name type="scientific">Carnegiea gigantea</name>
    <dbReference type="NCBI Taxonomy" id="171969"/>
    <lineage>
        <taxon>Eukaryota</taxon>
        <taxon>Viridiplantae</taxon>
        <taxon>Streptophyta</taxon>
        <taxon>Embryophyta</taxon>
        <taxon>Tracheophyta</taxon>
        <taxon>Spermatophyta</taxon>
        <taxon>Magnoliopsida</taxon>
        <taxon>eudicotyledons</taxon>
        <taxon>Gunneridae</taxon>
        <taxon>Pentapetalae</taxon>
        <taxon>Caryophyllales</taxon>
        <taxon>Cactineae</taxon>
        <taxon>Cactaceae</taxon>
        <taxon>Cactoideae</taxon>
        <taxon>Echinocereeae</taxon>
        <taxon>Carnegiea</taxon>
    </lineage>
</organism>
<dbReference type="InterPro" id="IPR050823">
    <property type="entry name" value="Plant_Ser_Thr_Prot_Kinase"/>
</dbReference>